<evidence type="ECO:0000256" key="1">
    <source>
        <dbReference type="ARBA" id="ARBA00004906"/>
    </source>
</evidence>
<dbReference type="InterPro" id="IPR044066">
    <property type="entry name" value="TRIAD_supradom"/>
</dbReference>
<organism evidence="9 10">
    <name type="scientific">Pisolithus microcarpus 441</name>
    <dbReference type="NCBI Taxonomy" id="765257"/>
    <lineage>
        <taxon>Eukaryota</taxon>
        <taxon>Fungi</taxon>
        <taxon>Dikarya</taxon>
        <taxon>Basidiomycota</taxon>
        <taxon>Agaricomycotina</taxon>
        <taxon>Agaricomycetes</taxon>
        <taxon>Agaricomycetidae</taxon>
        <taxon>Boletales</taxon>
        <taxon>Sclerodermatineae</taxon>
        <taxon>Pisolithaceae</taxon>
        <taxon>Pisolithus</taxon>
    </lineage>
</organism>
<dbReference type="SMART" id="SM00647">
    <property type="entry name" value="IBR"/>
    <property type="match status" value="2"/>
</dbReference>
<dbReference type="GO" id="GO:0008270">
    <property type="term" value="F:zinc ion binding"/>
    <property type="evidence" value="ECO:0007669"/>
    <property type="project" value="UniProtKB-KW"/>
</dbReference>
<evidence type="ECO:0000259" key="8">
    <source>
        <dbReference type="PROSITE" id="PS51873"/>
    </source>
</evidence>
<dbReference type="AlphaFoldDB" id="A0A0C9YWF3"/>
<evidence type="ECO:0000256" key="4">
    <source>
        <dbReference type="ARBA" id="ARBA00022737"/>
    </source>
</evidence>
<evidence type="ECO:0000313" key="10">
    <source>
        <dbReference type="Proteomes" id="UP000054018"/>
    </source>
</evidence>
<reference evidence="10" key="2">
    <citation type="submission" date="2015-01" db="EMBL/GenBank/DDBJ databases">
        <title>Evolutionary Origins and Diversification of the Mycorrhizal Mutualists.</title>
        <authorList>
            <consortium name="DOE Joint Genome Institute"/>
            <consortium name="Mycorrhizal Genomics Consortium"/>
            <person name="Kohler A."/>
            <person name="Kuo A."/>
            <person name="Nagy L.G."/>
            <person name="Floudas D."/>
            <person name="Copeland A."/>
            <person name="Barry K.W."/>
            <person name="Cichocki N."/>
            <person name="Veneault-Fourrey C."/>
            <person name="LaButti K."/>
            <person name="Lindquist E.A."/>
            <person name="Lipzen A."/>
            <person name="Lundell T."/>
            <person name="Morin E."/>
            <person name="Murat C."/>
            <person name="Riley R."/>
            <person name="Ohm R."/>
            <person name="Sun H."/>
            <person name="Tunlid A."/>
            <person name="Henrissat B."/>
            <person name="Grigoriev I.V."/>
            <person name="Hibbett D.S."/>
            <person name="Martin F."/>
        </authorList>
    </citation>
    <scope>NUCLEOTIDE SEQUENCE [LARGE SCALE GENOMIC DNA]</scope>
    <source>
        <strain evidence="10">441</strain>
    </source>
</reference>
<dbReference type="InterPro" id="IPR002867">
    <property type="entry name" value="IBR_dom"/>
</dbReference>
<dbReference type="CDD" id="cd16630">
    <property type="entry name" value="RING-HC_RBR_RNF216"/>
    <property type="match status" value="1"/>
</dbReference>
<dbReference type="InterPro" id="IPR047544">
    <property type="entry name" value="RING-HC_RBR_RNF216"/>
</dbReference>
<dbReference type="Pfam" id="PF26200">
    <property type="entry name" value="Rcat_RNF216"/>
    <property type="match status" value="1"/>
</dbReference>
<dbReference type="SUPFAM" id="SSF57850">
    <property type="entry name" value="RING/U-box"/>
    <property type="match status" value="3"/>
</dbReference>
<dbReference type="PANTHER" id="PTHR22770:SF47">
    <property type="entry name" value="E3 UBIQUITIN-PROTEIN LIGASE RNF216"/>
    <property type="match status" value="1"/>
</dbReference>
<evidence type="ECO:0000256" key="7">
    <source>
        <dbReference type="ARBA" id="ARBA00022833"/>
    </source>
</evidence>
<dbReference type="CDD" id="cd20339">
    <property type="entry name" value="BRcat_RBR_RNF216"/>
    <property type="match status" value="1"/>
</dbReference>
<dbReference type="Gene3D" id="1.20.120.1750">
    <property type="match status" value="1"/>
</dbReference>
<proteinExistence type="predicted"/>
<dbReference type="GO" id="GO:0016740">
    <property type="term" value="F:transferase activity"/>
    <property type="evidence" value="ECO:0007669"/>
    <property type="project" value="UniProtKB-KW"/>
</dbReference>
<dbReference type="InterPro" id="IPR051628">
    <property type="entry name" value="LUBAC_E3_Ligases"/>
</dbReference>
<dbReference type="PANTHER" id="PTHR22770">
    <property type="entry name" value="UBIQUITIN CONJUGATING ENZYME 7 INTERACTING PROTEIN-RELATED"/>
    <property type="match status" value="1"/>
</dbReference>
<keyword evidence="5" id="KW-0863">Zinc-finger</keyword>
<evidence type="ECO:0000256" key="3">
    <source>
        <dbReference type="ARBA" id="ARBA00022723"/>
    </source>
</evidence>
<dbReference type="EMBL" id="KN833755">
    <property type="protein sequence ID" value="KIK21111.1"/>
    <property type="molecule type" value="Genomic_DNA"/>
</dbReference>
<keyword evidence="7" id="KW-0862">Zinc</keyword>
<evidence type="ECO:0000256" key="2">
    <source>
        <dbReference type="ARBA" id="ARBA00022679"/>
    </source>
</evidence>
<accession>A0A0C9YWF3</accession>
<keyword evidence="6" id="KW-0833">Ubl conjugation pathway</keyword>
<keyword evidence="2" id="KW-0808">Transferase</keyword>
<dbReference type="PROSITE" id="PS51873">
    <property type="entry name" value="TRIAD"/>
    <property type="match status" value="1"/>
</dbReference>
<reference evidence="9 10" key="1">
    <citation type="submission" date="2014-04" db="EMBL/GenBank/DDBJ databases">
        <authorList>
            <consortium name="DOE Joint Genome Institute"/>
            <person name="Kuo A."/>
            <person name="Kohler A."/>
            <person name="Costa M.D."/>
            <person name="Nagy L.G."/>
            <person name="Floudas D."/>
            <person name="Copeland A."/>
            <person name="Barry K.W."/>
            <person name="Cichocki N."/>
            <person name="Veneault-Fourrey C."/>
            <person name="LaButti K."/>
            <person name="Lindquist E.A."/>
            <person name="Lipzen A."/>
            <person name="Lundell T."/>
            <person name="Morin E."/>
            <person name="Murat C."/>
            <person name="Sun H."/>
            <person name="Tunlid A."/>
            <person name="Henrissat B."/>
            <person name="Grigoriev I.V."/>
            <person name="Hibbett D.S."/>
            <person name="Martin F."/>
            <person name="Nordberg H.P."/>
            <person name="Cantor M.N."/>
            <person name="Hua S.X."/>
        </authorList>
    </citation>
    <scope>NUCLEOTIDE SEQUENCE [LARGE SCALE GENOMIC DNA]</scope>
    <source>
        <strain evidence="9 10">441</strain>
    </source>
</reference>
<keyword evidence="3" id="KW-0479">Metal-binding</keyword>
<dbReference type="InterPro" id="IPR047545">
    <property type="entry name" value="BRcat_RBR_RNF216"/>
</dbReference>
<dbReference type="Proteomes" id="UP000054018">
    <property type="component" value="Unassembled WGS sequence"/>
</dbReference>
<evidence type="ECO:0000256" key="5">
    <source>
        <dbReference type="ARBA" id="ARBA00022771"/>
    </source>
</evidence>
<name>A0A0C9YWF3_9AGAM</name>
<evidence type="ECO:0000313" key="9">
    <source>
        <dbReference type="EMBL" id="KIK21111.1"/>
    </source>
</evidence>
<dbReference type="HOGENOM" id="CLU_009961_0_0_1"/>
<feature type="domain" description="RING-type" evidence="8">
    <location>
        <begin position="66"/>
        <end position="285"/>
    </location>
</feature>
<gene>
    <name evidence="9" type="ORF">PISMIDRAFT_681658</name>
</gene>
<evidence type="ECO:0000256" key="6">
    <source>
        <dbReference type="ARBA" id="ARBA00022786"/>
    </source>
</evidence>
<protein>
    <recommendedName>
        <fullName evidence="8">RING-type domain-containing protein</fullName>
    </recommendedName>
</protein>
<keyword evidence="4" id="KW-0677">Repeat</keyword>
<keyword evidence="10" id="KW-1185">Reference proteome</keyword>
<dbReference type="OrthoDB" id="10009520at2759"/>
<comment type="pathway">
    <text evidence="1">Protein modification; protein ubiquitination.</text>
</comment>
<dbReference type="STRING" id="765257.A0A0C9YWF3"/>
<sequence>MVNYPRIPRRLLDCRRALYKLSRDLKRKHSRFKRKFTNYVVPSKGKVKRDPLSENERGQEYQDTWDDIECGCCFSWSPFIRDHLIQCPDGHLFCKFCVTSYASTLLGERNPNIVCMDQSGCKLPFPESELKRLLSSDMLELYERVKQHKEIEAAKLENLEECPSCEYKCVIDNEMEKLFRCGNARCGAVTCRGCKKPEHLPRSCKEAEDRRLHIHHYVEEAMTRALMRNCPNCHIAFIKEQGCNKMVCPYCCTVSCYTCRQIIDGYEHFDRSPQGGKESKCQLWDQSIEKRHAEEVRAAARRAMKGLKIQNPVV</sequence>